<evidence type="ECO:0000256" key="6">
    <source>
        <dbReference type="SAM" id="SignalP"/>
    </source>
</evidence>
<evidence type="ECO:0000256" key="2">
    <source>
        <dbReference type="ARBA" id="ARBA00022670"/>
    </source>
</evidence>
<feature type="domain" description="Peptidase A1" evidence="7">
    <location>
        <begin position="99"/>
        <end position="437"/>
    </location>
</feature>
<dbReference type="Gene3D" id="2.40.70.10">
    <property type="entry name" value="Acid Proteases"/>
    <property type="match status" value="2"/>
</dbReference>
<dbReference type="InterPro" id="IPR034161">
    <property type="entry name" value="Pepsin-like_plant"/>
</dbReference>
<dbReference type="InterPro" id="IPR032799">
    <property type="entry name" value="TAXi_C"/>
</dbReference>
<keyword evidence="9" id="KW-1185">Reference proteome</keyword>
<evidence type="ECO:0000256" key="5">
    <source>
        <dbReference type="ARBA" id="ARBA00023180"/>
    </source>
</evidence>
<dbReference type="InterPro" id="IPR051708">
    <property type="entry name" value="Plant_Aspart_Prot_A1"/>
</dbReference>
<comment type="similarity">
    <text evidence="1">Belongs to the peptidase A1 family.</text>
</comment>
<feature type="chain" id="PRO_5041665368" description="Peptidase A1 domain-containing protein" evidence="6">
    <location>
        <begin position="30"/>
        <end position="445"/>
    </location>
</feature>
<keyword evidence="6" id="KW-0732">Signal</keyword>
<evidence type="ECO:0000256" key="4">
    <source>
        <dbReference type="ARBA" id="ARBA00022801"/>
    </source>
</evidence>
<dbReference type="Pfam" id="PF14541">
    <property type="entry name" value="TAXi_C"/>
    <property type="match status" value="1"/>
</dbReference>
<organism evidence="8 9">
    <name type="scientific">Escallonia herrerae</name>
    <dbReference type="NCBI Taxonomy" id="1293975"/>
    <lineage>
        <taxon>Eukaryota</taxon>
        <taxon>Viridiplantae</taxon>
        <taxon>Streptophyta</taxon>
        <taxon>Embryophyta</taxon>
        <taxon>Tracheophyta</taxon>
        <taxon>Spermatophyta</taxon>
        <taxon>Magnoliopsida</taxon>
        <taxon>eudicotyledons</taxon>
        <taxon>Gunneridae</taxon>
        <taxon>Pentapetalae</taxon>
        <taxon>asterids</taxon>
        <taxon>campanulids</taxon>
        <taxon>Escalloniales</taxon>
        <taxon>Escalloniaceae</taxon>
        <taxon>Escallonia</taxon>
    </lineage>
</organism>
<comment type="caution">
    <text evidence="8">The sequence shown here is derived from an EMBL/GenBank/DDBJ whole genome shotgun (WGS) entry which is preliminary data.</text>
</comment>
<proteinExistence type="inferred from homology"/>
<dbReference type="PANTHER" id="PTHR47967">
    <property type="entry name" value="OS07G0603500 PROTEIN-RELATED"/>
    <property type="match status" value="1"/>
</dbReference>
<keyword evidence="2" id="KW-0645">Protease</keyword>
<protein>
    <recommendedName>
        <fullName evidence="7">Peptidase A1 domain-containing protein</fullName>
    </recommendedName>
</protein>
<evidence type="ECO:0000256" key="1">
    <source>
        <dbReference type="ARBA" id="ARBA00007447"/>
    </source>
</evidence>
<dbReference type="GO" id="GO:0004190">
    <property type="term" value="F:aspartic-type endopeptidase activity"/>
    <property type="evidence" value="ECO:0007669"/>
    <property type="project" value="UniProtKB-KW"/>
</dbReference>
<dbReference type="CDD" id="cd05476">
    <property type="entry name" value="pepsin_A_like_plant"/>
    <property type="match status" value="1"/>
</dbReference>
<dbReference type="Proteomes" id="UP001188597">
    <property type="component" value="Unassembled WGS sequence"/>
</dbReference>
<dbReference type="SUPFAM" id="SSF50630">
    <property type="entry name" value="Acid proteases"/>
    <property type="match status" value="1"/>
</dbReference>
<keyword evidence="4" id="KW-0378">Hydrolase</keyword>
<gene>
    <name evidence="8" type="ORF">RJ639_033180</name>
</gene>
<evidence type="ECO:0000259" key="7">
    <source>
        <dbReference type="PROSITE" id="PS51767"/>
    </source>
</evidence>
<accession>A0AA88WWS8</accession>
<dbReference type="InterPro" id="IPR032861">
    <property type="entry name" value="TAXi_N"/>
</dbReference>
<dbReference type="InterPro" id="IPR033121">
    <property type="entry name" value="PEPTIDASE_A1"/>
</dbReference>
<evidence type="ECO:0000256" key="3">
    <source>
        <dbReference type="ARBA" id="ARBA00022750"/>
    </source>
</evidence>
<dbReference type="PROSITE" id="PS51767">
    <property type="entry name" value="PEPTIDASE_A1"/>
    <property type="match status" value="1"/>
</dbReference>
<evidence type="ECO:0000313" key="9">
    <source>
        <dbReference type="Proteomes" id="UP001188597"/>
    </source>
</evidence>
<dbReference type="EMBL" id="JAVXUP010000169">
    <property type="protein sequence ID" value="KAK3035652.1"/>
    <property type="molecule type" value="Genomic_DNA"/>
</dbReference>
<reference evidence="8" key="1">
    <citation type="submission" date="2022-12" db="EMBL/GenBank/DDBJ databases">
        <title>Draft genome assemblies for two species of Escallonia (Escalloniales).</title>
        <authorList>
            <person name="Chanderbali A."/>
            <person name="Dervinis C."/>
            <person name="Anghel I."/>
            <person name="Soltis D."/>
            <person name="Soltis P."/>
            <person name="Zapata F."/>
        </authorList>
    </citation>
    <scope>NUCLEOTIDE SEQUENCE</scope>
    <source>
        <strain evidence="8">UCBG64.0493</strain>
        <tissue evidence="8">Leaf</tissue>
    </source>
</reference>
<dbReference type="FunFam" id="2.40.70.10:FF:000033">
    <property type="entry name" value="Aspartyl protease family protein"/>
    <property type="match status" value="1"/>
</dbReference>
<dbReference type="PANTHER" id="PTHR47967:SF14">
    <property type="entry name" value="EUKARYOTIC ASPARTYL PROTEASE FAMILY PROTEIN"/>
    <property type="match status" value="1"/>
</dbReference>
<dbReference type="GO" id="GO:0006508">
    <property type="term" value="P:proteolysis"/>
    <property type="evidence" value="ECO:0007669"/>
    <property type="project" value="UniProtKB-KW"/>
</dbReference>
<dbReference type="GO" id="GO:0005576">
    <property type="term" value="C:extracellular region"/>
    <property type="evidence" value="ECO:0007669"/>
    <property type="project" value="TreeGrafter"/>
</dbReference>
<feature type="signal peptide" evidence="6">
    <location>
        <begin position="1"/>
        <end position="29"/>
    </location>
</feature>
<sequence>METPSQSVLNAKLLLVILAFLVPTLVTSSIGPNRHHLVAKLIHYDSIQSPFYNASATITDRATRALERSIARLSFLRATTVVKTPEDIRGALFAGRGCFLVNIFIGERLVPQLVLMDTASHLLWVHCLPCVGCHSTSPIFDPSQSSTYYPFPCDHNSYCRAHCDEPKNECTYSIIYEDGTSSSGNVATEQLTFFTTEAGSTTVSNIVFGCGRVIQEPDPLLSGIMGLGYATTSLANQLANKFSYCIGNIHDPYYSHNRLILGNGAIIRGDSTPLEVYGNAYYLTLEGISVGDYQLPIDPRVFRRSQHGHGGVIIDSGTEWTYLVRDAYEALKGEVARMYDAELTRAYLPDRPELLCYYGDMNRDLVFFPVITFHFAGEAEFKLDRQNVVQPIIQGGFCLSIDVANDNVGQDASVIGVIAQQYHNIAYDLSTMTLSFDMIDCQDLI</sequence>
<evidence type="ECO:0000313" key="8">
    <source>
        <dbReference type="EMBL" id="KAK3035652.1"/>
    </source>
</evidence>
<dbReference type="InterPro" id="IPR021109">
    <property type="entry name" value="Peptidase_aspartic_dom_sf"/>
</dbReference>
<dbReference type="AlphaFoldDB" id="A0AA88WWS8"/>
<keyword evidence="5" id="KW-0325">Glycoprotein</keyword>
<dbReference type="Pfam" id="PF14543">
    <property type="entry name" value="TAXi_N"/>
    <property type="match status" value="1"/>
</dbReference>
<name>A0AA88WWS8_9ASTE</name>
<keyword evidence="3" id="KW-0064">Aspartyl protease</keyword>